<dbReference type="InterPro" id="IPR015366">
    <property type="entry name" value="S53_propep"/>
</dbReference>
<feature type="region of interest" description="Disordered" evidence="8">
    <location>
        <begin position="427"/>
        <end position="447"/>
    </location>
</feature>
<comment type="caution">
    <text evidence="11">The sequence shown here is derived from an EMBL/GenBank/DDBJ whole genome shotgun (WGS) entry which is preliminary data.</text>
</comment>
<keyword evidence="3" id="KW-0479">Metal-binding</keyword>
<dbReference type="RefSeq" id="WP_344671051.1">
    <property type="nucleotide sequence ID" value="NZ_BAAAQN010000072.1"/>
</dbReference>
<name>A0ABP5GZ60_9ACTN</name>
<dbReference type="PROSITE" id="PS00138">
    <property type="entry name" value="SUBTILASE_SER"/>
    <property type="match status" value="1"/>
</dbReference>
<dbReference type="InterPro" id="IPR007253">
    <property type="entry name" value="Cell_wall-bd_2"/>
</dbReference>
<evidence type="ECO:0000256" key="3">
    <source>
        <dbReference type="ARBA" id="ARBA00022723"/>
    </source>
</evidence>
<dbReference type="Gene3D" id="3.40.50.12090">
    <property type="match status" value="2"/>
</dbReference>
<accession>A0ABP5GZ60</accession>
<evidence type="ECO:0000256" key="2">
    <source>
        <dbReference type="ARBA" id="ARBA00022670"/>
    </source>
</evidence>
<feature type="domain" description="Peptidase S53" evidence="10">
    <location>
        <begin position="243"/>
        <end position="679"/>
    </location>
</feature>
<keyword evidence="9" id="KW-0732">Signal</keyword>
<sequence length="1000" mass="100437">MPNAAQPRRAHAVIAGAIPVAIALVAASASATPAQADTPHKNRNKVLTETHPAWATAATDRGALPAAKLISTRVYLTGQDPAGLAAAARAAADPSSPAYRQYLSPAEVKARFGATPAQVAAVQGWLTGAGLKISGVQSDWIDAVGDSAAVQRAFGTQLKNYQRPNGSVEYAAASAAVVPAAVADYVSGVSGLMQASVRVHADSAKVNAAAAVDQNCSAYWGERSTSAFPPGTNPGPTPLLPCSYTPKQLRDAYGVTKSGLTGKGATIAIVDWYASSTMRGDADTYAKAHGDAPFAAGQYNEMYDRSQWTLQPDPNNPNAVSCGDPSGEEALDVEMAHGLAPDANILYVGANSCTDADLMAAEAKIVDGHLADVVSNSWGEIMHTSDGQDLDPALIPAYDRIFQKGALEGIGFDFSTGDCGDDDPANAAGGANCAPDSARRQTEWPASSQWVTAVGGTTLGTDAQGGYAWEAAMGDRVAIARQGDAAWQAVPGQRVPFAFYFGGGGGTSEDVEQPWYQAGVVPAGLAAQTSSGHGTTRPMRTVPDVAMNGALATSVLVGVTGMDTAGVYGEGGMGGTSVAAPEFSALQADAKQAAGHAVGFANPALYGLSGSSAFHDVTAHPAGLPQVIEGVHVSTVDPSRGVLYRAGQDSSLVAGAGYDTATGLGSPADDYLARVGSVAVGSPPAPNAPVVTRLWGSDRYATAIRVSQTSFPKAGSAPAVVLATGENYPDALAGVPLATEKGAPLLLTPSAGGDARVTAEIKRVLAPGGIVYVLGGVNAVTPKAVAALGLPGLQVRRVSGSDRFETSLAIADEIGNPTGNVVLATGNDFPDALSAGPLASVFGGGTGTPAAILLTNDRTMSPAVADYAAHAHSVAAVGGQAVAAVTGARLWNVDRGAEFAGRDRYDTAARVAGMFPAPMTVGVATGTQFADALTGAGMVAAARSPLLLTEPGGLPGYTGVALHGMAAALGGGAVEVFGGPAAVSEGVLRAVAGVVGGRVG</sequence>
<evidence type="ECO:0000313" key="11">
    <source>
        <dbReference type="EMBL" id="GAA2058855.1"/>
    </source>
</evidence>
<feature type="compositionally biased region" description="Low complexity" evidence="8">
    <location>
        <begin position="427"/>
        <end position="436"/>
    </location>
</feature>
<dbReference type="Pfam" id="PF09286">
    <property type="entry name" value="Pro-kuma_activ"/>
    <property type="match status" value="1"/>
</dbReference>
<dbReference type="InterPro" id="IPR050819">
    <property type="entry name" value="Tripeptidyl-peptidase_I"/>
</dbReference>
<comment type="cofactor">
    <cofactor evidence="1">
        <name>Ca(2+)</name>
        <dbReference type="ChEBI" id="CHEBI:29108"/>
    </cofactor>
</comment>
<keyword evidence="6" id="KW-0106">Calcium</keyword>
<dbReference type="EMBL" id="BAAAQN010000072">
    <property type="protein sequence ID" value="GAA2058855.1"/>
    <property type="molecule type" value="Genomic_DNA"/>
</dbReference>
<dbReference type="PANTHER" id="PTHR14218:SF15">
    <property type="entry name" value="TRIPEPTIDYL-PEPTIDASE 1"/>
    <property type="match status" value="1"/>
</dbReference>
<dbReference type="Gene3D" id="3.40.50.200">
    <property type="entry name" value="Peptidase S8/S53 domain"/>
    <property type="match status" value="1"/>
</dbReference>
<evidence type="ECO:0000256" key="6">
    <source>
        <dbReference type="ARBA" id="ARBA00022837"/>
    </source>
</evidence>
<dbReference type="SUPFAM" id="SSF54897">
    <property type="entry name" value="Protease propeptides/inhibitors"/>
    <property type="match status" value="1"/>
</dbReference>
<keyword evidence="7" id="KW-0865">Zymogen</keyword>
<evidence type="ECO:0000256" key="1">
    <source>
        <dbReference type="ARBA" id="ARBA00001913"/>
    </source>
</evidence>
<proteinExistence type="predicted"/>
<keyword evidence="12" id="KW-1185">Reference proteome</keyword>
<dbReference type="PANTHER" id="PTHR14218">
    <property type="entry name" value="PROTEASE S8 TRIPEPTIDYL PEPTIDASE I CLN2"/>
    <property type="match status" value="1"/>
</dbReference>
<evidence type="ECO:0000256" key="7">
    <source>
        <dbReference type="ARBA" id="ARBA00023145"/>
    </source>
</evidence>
<dbReference type="Proteomes" id="UP001500751">
    <property type="component" value="Unassembled WGS sequence"/>
</dbReference>
<dbReference type="InterPro" id="IPR036852">
    <property type="entry name" value="Peptidase_S8/S53_dom_sf"/>
</dbReference>
<protein>
    <recommendedName>
        <fullName evidence="10">Peptidase S53 domain-containing protein</fullName>
    </recommendedName>
</protein>
<keyword evidence="5" id="KW-0720">Serine protease</keyword>
<evidence type="ECO:0000256" key="5">
    <source>
        <dbReference type="ARBA" id="ARBA00022825"/>
    </source>
</evidence>
<dbReference type="SUPFAM" id="SSF52743">
    <property type="entry name" value="Subtilisin-like"/>
    <property type="match status" value="1"/>
</dbReference>
<dbReference type="InterPro" id="IPR023828">
    <property type="entry name" value="Peptidase_S8_Ser-AS"/>
</dbReference>
<evidence type="ECO:0000256" key="8">
    <source>
        <dbReference type="SAM" id="MobiDB-lite"/>
    </source>
</evidence>
<dbReference type="InterPro" id="IPR030400">
    <property type="entry name" value="Sedolisin_dom"/>
</dbReference>
<dbReference type="SMART" id="SM00944">
    <property type="entry name" value="Pro-kuma_activ"/>
    <property type="match status" value="1"/>
</dbReference>
<organism evidence="11 12">
    <name type="scientific">Catenulispora yoronensis</name>
    <dbReference type="NCBI Taxonomy" id="450799"/>
    <lineage>
        <taxon>Bacteria</taxon>
        <taxon>Bacillati</taxon>
        <taxon>Actinomycetota</taxon>
        <taxon>Actinomycetes</taxon>
        <taxon>Catenulisporales</taxon>
        <taxon>Catenulisporaceae</taxon>
        <taxon>Catenulispora</taxon>
    </lineage>
</organism>
<keyword evidence="4" id="KW-0378">Hydrolase</keyword>
<dbReference type="PROSITE" id="PS51695">
    <property type="entry name" value="SEDOLISIN"/>
    <property type="match status" value="1"/>
</dbReference>
<keyword evidence="2" id="KW-0645">Protease</keyword>
<feature type="signal peptide" evidence="9">
    <location>
        <begin position="1"/>
        <end position="36"/>
    </location>
</feature>
<dbReference type="Pfam" id="PF04122">
    <property type="entry name" value="CW_binding_2"/>
    <property type="match status" value="3"/>
</dbReference>
<evidence type="ECO:0000256" key="4">
    <source>
        <dbReference type="ARBA" id="ARBA00022801"/>
    </source>
</evidence>
<feature type="chain" id="PRO_5045829813" description="Peptidase S53 domain-containing protein" evidence="9">
    <location>
        <begin position="37"/>
        <end position="1000"/>
    </location>
</feature>
<evidence type="ECO:0000256" key="9">
    <source>
        <dbReference type="SAM" id="SignalP"/>
    </source>
</evidence>
<dbReference type="CDD" id="cd04056">
    <property type="entry name" value="Peptidases_S53"/>
    <property type="match status" value="1"/>
</dbReference>
<gene>
    <name evidence="11" type="ORF">GCM10009839_81130</name>
</gene>
<evidence type="ECO:0000313" key="12">
    <source>
        <dbReference type="Proteomes" id="UP001500751"/>
    </source>
</evidence>
<evidence type="ECO:0000259" key="10">
    <source>
        <dbReference type="PROSITE" id="PS51695"/>
    </source>
</evidence>
<dbReference type="CDD" id="cd11377">
    <property type="entry name" value="Pro-peptidase_S53"/>
    <property type="match status" value="1"/>
</dbReference>
<reference evidence="12" key="1">
    <citation type="journal article" date="2019" name="Int. J. Syst. Evol. Microbiol.">
        <title>The Global Catalogue of Microorganisms (GCM) 10K type strain sequencing project: providing services to taxonomists for standard genome sequencing and annotation.</title>
        <authorList>
            <consortium name="The Broad Institute Genomics Platform"/>
            <consortium name="The Broad Institute Genome Sequencing Center for Infectious Disease"/>
            <person name="Wu L."/>
            <person name="Ma J."/>
        </authorList>
    </citation>
    <scope>NUCLEOTIDE SEQUENCE [LARGE SCALE GENOMIC DNA]</scope>
    <source>
        <strain evidence="12">JCM 16014</strain>
    </source>
</reference>